<comment type="caution">
    <text evidence="2">The sequence shown here is derived from an EMBL/GenBank/DDBJ whole genome shotgun (WGS) entry which is preliminary data.</text>
</comment>
<dbReference type="EMBL" id="VJMH01003097">
    <property type="protein sequence ID" value="KAF0706873.1"/>
    <property type="molecule type" value="Genomic_DNA"/>
</dbReference>
<feature type="non-terminal residue" evidence="2">
    <location>
        <position position="250"/>
    </location>
</feature>
<protein>
    <submittedName>
        <fullName evidence="2">Uncharacterized protein</fullName>
    </submittedName>
</protein>
<gene>
    <name evidence="2" type="ORF">As57867_006664</name>
</gene>
<evidence type="ECO:0000313" key="2">
    <source>
        <dbReference type="EMBL" id="KAF0706873.1"/>
    </source>
</evidence>
<reference evidence="2" key="1">
    <citation type="submission" date="2019-06" db="EMBL/GenBank/DDBJ databases">
        <title>Genomics analysis of Aphanomyces spp. identifies a new class of oomycete effector associated with host adaptation.</title>
        <authorList>
            <person name="Gaulin E."/>
        </authorList>
    </citation>
    <scope>NUCLEOTIDE SEQUENCE</scope>
    <source>
        <strain evidence="2">CBS 578.67</strain>
    </source>
</reference>
<proteinExistence type="predicted"/>
<evidence type="ECO:0000256" key="1">
    <source>
        <dbReference type="SAM" id="SignalP"/>
    </source>
</evidence>
<organism evidence="2">
    <name type="scientific">Aphanomyces stellatus</name>
    <dbReference type="NCBI Taxonomy" id="120398"/>
    <lineage>
        <taxon>Eukaryota</taxon>
        <taxon>Sar</taxon>
        <taxon>Stramenopiles</taxon>
        <taxon>Oomycota</taxon>
        <taxon>Saprolegniomycetes</taxon>
        <taxon>Saprolegniales</taxon>
        <taxon>Verrucalvaceae</taxon>
        <taxon>Aphanomyces</taxon>
    </lineage>
</organism>
<keyword evidence="1" id="KW-0732">Signal</keyword>
<feature type="chain" id="PRO_5025644510" evidence="1">
    <location>
        <begin position="29"/>
        <end position="250"/>
    </location>
</feature>
<name>A0A6A4Z3J0_9STRA</name>
<sequence>MTAVIPLLSYRAMQFLVVLLSLATYVTSQANVSVPNASAIVSPQPFELELPMTHSPISPSFQVGFFNCSSTQDFNTSASLVFTDISLSNSIGLQLILDIPVPPKFVTIYGIETIPNYPPIYHNLILAEKSTWTLPALTLPTTQDIVRTIHNLEITLRMPHSFVGTISIGVHLSMLATQTSAEWMLNHILTWQPAVVVPVPMLDPVAPTPLVVGSVNATDIVSFGSSGQLALSDIVLGAPDMLRVDFHAYG</sequence>
<dbReference type="AlphaFoldDB" id="A0A6A4Z3J0"/>
<feature type="signal peptide" evidence="1">
    <location>
        <begin position="1"/>
        <end position="28"/>
    </location>
</feature>
<accession>A0A6A4Z3J0</accession>